<dbReference type="Proteomes" id="UP001151002">
    <property type="component" value="Unassembled WGS sequence"/>
</dbReference>
<dbReference type="InterPro" id="IPR051603">
    <property type="entry name" value="Zinc-ADH_QOR/CCCR"/>
</dbReference>
<dbReference type="InterPro" id="IPR036291">
    <property type="entry name" value="NAD(P)-bd_dom_sf"/>
</dbReference>
<proteinExistence type="predicted"/>
<dbReference type="PANTHER" id="PTHR44154">
    <property type="entry name" value="QUINONE OXIDOREDUCTASE"/>
    <property type="match status" value="1"/>
</dbReference>
<dbReference type="InterPro" id="IPR013154">
    <property type="entry name" value="ADH-like_N"/>
</dbReference>
<protein>
    <submittedName>
        <fullName evidence="3">NADP-dependent oxidoreductase</fullName>
    </submittedName>
</protein>
<evidence type="ECO:0000313" key="3">
    <source>
        <dbReference type="EMBL" id="MCY1142291.1"/>
    </source>
</evidence>
<keyword evidence="4" id="KW-1185">Reference proteome</keyword>
<gene>
    <name evidence="3" type="ORF">OWR29_30210</name>
</gene>
<dbReference type="RefSeq" id="WP_267566734.1">
    <property type="nucleotide sequence ID" value="NZ_JAPNTZ010000011.1"/>
</dbReference>
<reference evidence="3" key="1">
    <citation type="submission" date="2022-11" db="EMBL/GenBank/DDBJ databases">
        <authorList>
            <person name="Somphong A."/>
            <person name="Phongsopitanun W."/>
        </authorList>
    </citation>
    <scope>NUCLEOTIDE SEQUENCE</scope>
    <source>
        <strain evidence="3">Pm04-4</strain>
    </source>
</reference>
<evidence type="ECO:0000259" key="2">
    <source>
        <dbReference type="SMART" id="SM00829"/>
    </source>
</evidence>
<evidence type="ECO:0000313" key="4">
    <source>
        <dbReference type="Proteomes" id="UP001151002"/>
    </source>
</evidence>
<dbReference type="PANTHER" id="PTHR44154:SF1">
    <property type="entry name" value="QUINONE OXIDOREDUCTASE"/>
    <property type="match status" value="1"/>
</dbReference>
<dbReference type="EMBL" id="JAPNTZ010000011">
    <property type="protein sequence ID" value="MCY1142291.1"/>
    <property type="molecule type" value="Genomic_DNA"/>
</dbReference>
<dbReference type="SUPFAM" id="SSF51735">
    <property type="entry name" value="NAD(P)-binding Rossmann-fold domains"/>
    <property type="match status" value="1"/>
</dbReference>
<keyword evidence="1" id="KW-0521">NADP</keyword>
<dbReference type="Pfam" id="PF13602">
    <property type="entry name" value="ADH_zinc_N_2"/>
    <property type="match status" value="1"/>
</dbReference>
<accession>A0ABT4B737</accession>
<evidence type="ECO:0000256" key="1">
    <source>
        <dbReference type="ARBA" id="ARBA00022857"/>
    </source>
</evidence>
<dbReference type="Gene3D" id="3.90.180.10">
    <property type="entry name" value="Medium-chain alcohol dehydrogenases, catalytic domain"/>
    <property type="match status" value="1"/>
</dbReference>
<dbReference type="SMART" id="SM00829">
    <property type="entry name" value="PKS_ER"/>
    <property type="match status" value="1"/>
</dbReference>
<dbReference type="InterPro" id="IPR011032">
    <property type="entry name" value="GroES-like_sf"/>
</dbReference>
<dbReference type="CDD" id="cd05289">
    <property type="entry name" value="MDR_like_2"/>
    <property type="match status" value="1"/>
</dbReference>
<comment type="caution">
    <text evidence="3">The sequence shown here is derived from an EMBL/GenBank/DDBJ whole genome shotgun (WGS) entry which is preliminary data.</text>
</comment>
<sequence>MTRAVRFDQYGDVDVLRIDDVERPSPAADQVLVEVVAAGINPGENSIRSGLLHEMWPATFPSGQGSDFAGRVVEVGGSVGEFAVGDEVLGWSDWRSSQAEYVVVPADHLTRKPAALDWIRAGGLFVAGVTAYASVRAVQPKEGETVVVSGAAGGVGSLTAQLARNTGAHVIGVASGANAAWLRSIGVTPVAYGDGLADRLRAAAPDGIDAFMDTYGQGYVDLAVELQVDPARVNTIIDYAAAQKAGAKAEGSSTASDAEILAFVAGEVAWGRVLMPIAAIYPLDSVREAYTELAARHTRGKIVLSTELAANAGRVS</sequence>
<dbReference type="SUPFAM" id="SSF50129">
    <property type="entry name" value="GroES-like"/>
    <property type="match status" value="1"/>
</dbReference>
<name>A0ABT4B737_9ACTN</name>
<organism evidence="3 4">
    <name type="scientific">Paractinoplanes pyxinae</name>
    <dbReference type="NCBI Taxonomy" id="2997416"/>
    <lineage>
        <taxon>Bacteria</taxon>
        <taxon>Bacillati</taxon>
        <taxon>Actinomycetota</taxon>
        <taxon>Actinomycetes</taxon>
        <taxon>Micromonosporales</taxon>
        <taxon>Micromonosporaceae</taxon>
        <taxon>Paractinoplanes</taxon>
    </lineage>
</organism>
<dbReference type="Gene3D" id="3.40.50.720">
    <property type="entry name" value="NAD(P)-binding Rossmann-like Domain"/>
    <property type="match status" value="1"/>
</dbReference>
<dbReference type="InterPro" id="IPR020843">
    <property type="entry name" value="ER"/>
</dbReference>
<feature type="domain" description="Enoyl reductase (ER)" evidence="2">
    <location>
        <begin position="11"/>
        <end position="304"/>
    </location>
</feature>
<dbReference type="Pfam" id="PF08240">
    <property type="entry name" value="ADH_N"/>
    <property type="match status" value="1"/>
</dbReference>